<dbReference type="AlphaFoldDB" id="A0A815IYE6"/>
<keyword evidence="3" id="KW-1185">Reference proteome</keyword>
<dbReference type="EMBL" id="CAJNOQ010015967">
    <property type="protein sequence ID" value="CAF1371965.1"/>
    <property type="molecule type" value="Genomic_DNA"/>
</dbReference>
<organism evidence="1 3">
    <name type="scientific">Didymodactylos carnosus</name>
    <dbReference type="NCBI Taxonomy" id="1234261"/>
    <lineage>
        <taxon>Eukaryota</taxon>
        <taxon>Metazoa</taxon>
        <taxon>Spiralia</taxon>
        <taxon>Gnathifera</taxon>
        <taxon>Rotifera</taxon>
        <taxon>Eurotatoria</taxon>
        <taxon>Bdelloidea</taxon>
        <taxon>Philodinida</taxon>
        <taxon>Philodinidae</taxon>
        <taxon>Didymodactylos</taxon>
    </lineage>
</organism>
<comment type="caution">
    <text evidence="1">The sequence shown here is derived from an EMBL/GenBank/DDBJ whole genome shotgun (WGS) entry which is preliminary data.</text>
</comment>
<evidence type="ECO:0000313" key="3">
    <source>
        <dbReference type="Proteomes" id="UP000663829"/>
    </source>
</evidence>
<reference evidence="1" key="1">
    <citation type="submission" date="2021-02" db="EMBL/GenBank/DDBJ databases">
        <authorList>
            <person name="Nowell W R."/>
        </authorList>
    </citation>
    <scope>NUCLEOTIDE SEQUENCE</scope>
</reference>
<accession>A0A815IYE6</accession>
<proteinExistence type="predicted"/>
<dbReference type="Proteomes" id="UP000663829">
    <property type="component" value="Unassembled WGS sequence"/>
</dbReference>
<dbReference type="EMBL" id="CAJOBC010076187">
    <property type="protein sequence ID" value="CAF4259379.1"/>
    <property type="molecule type" value="Genomic_DNA"/>
</dbReference>
<gene>
    <name evidence="1" type="ORF">GPM918_LOCUS31901</name>
    <name evidence="2" type="ORF">SRO942_LOCUS32558</name>
</gene>
<protein>
    <submittedName>
        <fullName evidence="1">Uncharacterized protein</fullName>
    </submittedName>
</protein>
<dbReference type="Proteomes" id="UP000681722">
    <property type="component" value="Unassembled WGS sequence"/>
</dbReference>
<evidence type="ECO:0000313" key="1">
    <source>
        <dbReference type="EMBL" id="CAF1371965.1"/>
    </source>
</evidence>
<evidence type="ECO:0000313" key="2">
    <source>
        <dbReference type="EMBL" id="CAF4259379.1"/>
    </source>
</evidence>
<sequence length="148" mass="17604">ETFDQTMQKTDARFEDNSRLAIHQGKRNEFCEIPGNNLYSTDLHCIGFKSEIMNHSNYMFIGIILQSKPLAVDSFQQPSSYGWGMDNIFYLNGIKKRFDYDMREDDIIDFIINCNKRRTDLYNRRTKEFYEISAIDSRKCPFPWQLNI</sequence>
<feature type="non-terminal residue" evidence="1">
    <location>
        <position position="1"/>
    </location>
</feature>
<name>A0A815IYE6_9BILA</name>